<evidence type="ECO:0000259" key="4">
    <source>
        <dbReference type="Pfam" id="PF07687"/>
    </source>
</evidence>
<evidence type="ECO:0000256" key="2">
    <source>
        <dbReference type="ARBA" id="ARBA00022801"/>
    </source>
</evidence>
<comment type="caution">
    <text evidence="5">The sequence shown here is derived from an EMBL/GenBank/DDBJ whole genome shotgun (WGS) entry which is preliminary data.</text>
</comment>
<dbReference type="SUPFAM" id="SSF53187">
    <property type="entry name" value="Zn-dependent exopeptidases"/>
    <property type="match status" value="1"/>
</dbReference>
<keyword evidence="3" id="KW-0170">Cobalt</keyword>
<reference evidence="5 6" key="1">
    <citation type="submission" date="2020-09" db="EMBL/GenBank/DDBJ databases">
        <title>Marinomonas sp. nov., isolated from the cysticercosis algae of Qingdao, China.</title>
        <authorList>
            <person name="Sun X."/>
        </authorList>
    </citation>
    <scope>NUCLEOTIDE SEQUENCE [LARGE SCALE GENOMIC DNA]</scope>
    <source>
        <strain evidence="5 6">SM2066</strain>
    </source>
</reference>
<dbReference type="Gene3D" id="3.30.70.360">
    <property type="match status" value="1"/>
</dbReference>
<organism evidence="5 6">
    <name type="scientific">Marinomonas colpomeniae</name>
    <dbReference type="NCBI Taxonomy" id="2774408"/>
    <lineage>
        <taxon>Bacteria</taxon>
        <taxon>Pseudomonadati</taxon>
        <taxon>Pseudomonadota</taxon>
        <taxon>Gammaproteobacteria</taxon>
        <taxon>Oceanospirillales</taxon>
        <taxon>Oceanospirillaceae</taxon>
        <taxon>Marinomonas</taxon>
    </lineage>
</organism>
<evidence type="ECO:0000313" key="6">
    <source>
        <dbReference type="Proteomes" id="UP000604161"/>
    </source>
</evidence>
<dbReference type="PANTHER" id="PTHR43808">
    <property type="entry name" value="ACETYLORNITHINE DEACETYLASE"/>
    <property type="match status" value="1"/>
</dbReference>
<evidence type="ECO:0000256" key="3">
    <source>
        <dbReference type="ARBA" id="ARBA00023285"/>
    </source>
</evidence>
<dbReference type="Pfam" id="PF07687">
    <property type="entry name" value="M20_dimer"/>
    <property type="match status" value="1"/>
</dbReference>
<accession>A0ABR8NYA2</accession>
<feature type="domain" description="Peptidase M20 dimerisation" evidence="4">
    <location>
        <begin position="194"/>
        <end position="309"/>
    </location>
</feature>
<dbReference type="SUPFAM" id="SSF55031">
    <property type="entry name" value="Bacterial exopeptidase dimerisation domain"/>
    <property type="match status" value="1"/>
</dbReference>
<name>A0ABR8NYA2_9GAMM</name>
<dbReference type="Pfam" id="PF01546">
    <property type="entry name" value="Peptidase_M20"/>
    <property type="match status" value="1"/>
</dbReference>
<evidence type="ECO:0000256" key="1">
    <source>
        <dbReference type="ARBA" id="ARBA00022723"/>
    </source>
</evidence>
<evidence type="ECO:0000313" key="5">
    <source>
        <dbReference type="EMBL" id="MBD5770605.1"/>
    </source>
</evidence>
<keyword evidence="2" id="KW-0378">Hydrolase</keyword>
<sequence length="416" mass="44492">MIKSNINVNVDEDALLNMLSELVALDSCFPPGSSYPEMATLLEKMTMKFGGTRVRVDVPEALWKVQGTHGARTNLIVRPDLAPVGSPEVTIYFHVDTAPVGDGWTRPAFQMTCEDSKVYARGAADMKGAIAAALAGLEALRSAGHTFSFQPVLAFCTDEEGGVYPGIRYLAEQNLVSDTIINLNGSATPRIWAGSFGSLDFSFEFEGKAAHSGRPELGVNAIEQALPVLNALTTLKMEVEKRTSAMPPPPTATGPLHALLNITAIHGGDKGSALPGTCRVVVNRRYAPEENVVAVRSEIQACVEAAAKNSDLVGWTVSEIGHLPPVENTQGVLSPRWTAAMSAGYNVSLDEFVAFGSTTSSDFGWIQQAGGKHREIMLGGLSRPDRNVHAADEFTTKEDLLGLARSIALFFSANFD</sequence>
<gene>
    <name evidence="5" type="ORF">IF202_06045</name>
</gene>
<dbReference type="InterPro" id="IPR036264">
    <property type="entry name" value="Bact_exopeptidase_dim_dom"/>
</dbReference>
<keyword evidence="1" id="KW-0479">Metal-binding</keyword>
<dbReference type="PANTHER" id="PTHR43808:SF3">
    <property type="entry name" value="ACETYLORNITHINE DEACETYLASE"/>
    <property type="match status" value="1"/>
</dbReference>
<dbReference type="Gene3D" id="3.40.630.10">
    <property type="entry name" value="Zn peptidases"/>
    <property type="match status" value="1"/>
</dbReference>
<dbReference type="EMBL" id="JACYFC010000002">
    <property type="protein sequence ID" value="MBD5770605.1"/>
    <property type="molecule type" value="Genomic_DNA"/>
</dbReference>
<keyword evidence="6" id="KW-1185">Reference proteome</keyword>
<dbReference type="InterPro" id="IPR002933">
    <property type="entry name" value="Peptidase_M20"/>
</dbReference>
<dbReference type="RefSeq" id="WP_191593993.1">
    <property type="nucleotide sequence ID" value="NZ_JACYFC010000002.1"/>
</dbReference>
<dbReference type="InterPro" id="IPR050072">
    <property type="entry name" value="Peptidase_M20A"/>
</dbReference>
<proteinExistence type="predicted"/>
<dbReference type="Proteomes" id="UP000604161">
    <property type="component" value="Unassembled WGS sequence"/>
</dbReference>
<protein>
    <submittedName>
        <fullName evidence="5">M20 family metallopeptidase</fullName>
    </submittedName>
</protein>
<dbReference type="InterPro" id="IPR011650">
    <property type="entry name" value="Peptidase_M20_dimer"/>
</dbReference>